<evidence type="ECO:0000256" key="1">
    <source>
        <dbReference type="SAM" id="SignalP"/>
    </source>
</evidence>
<dbReference type="PROSITE" id="PS51257">
    <property type="entry name" value="PROKAR_LIPOPROTEIN"/>
    <property type="match status" value="1"/>
</dbReference>
<feature type="domain" description="Glycine zipper" evidence="2">
    <location>
        <begin position="58"/>
        <end position="102"/>
    </location>
</feature>
<name>A0A1W9KPI1_9BURK</name>
<feature type="chain" id="PRO_5012664738" description="Glycine zipper domain-containing protein" evidence="1">
    <location>
        <begin position="21"/>
        <end position="156"/>
    </location>
</feature>
<evidence type="ECO:0000259" key="2">
    <source>
        <dbReference type="Pfam" id="PF13488"/>
    </source>
</evidence>
<accession>A0A1W9KPI1</accession>
<evidence type="ECO:0000313" key="4">
    <source>
        <dbReference type="Proteomes" id="UP000192505"/>
    </source>
</evidence>
<gene>
    <name evidence="3" type="ORF">BWK72_19065</name>
</gene>
<reference evidence="3 4" key="1">
    <citation type="submission" date="2017-01" db="EMBL/GenBank/DDBJ databases">
        <title>Novel large sulfur bacteria in the metagenomes of groundwater-fed chemosynthetic microbial mats in the Lake Huron basin.</title>
        <authorList>
            <person name="Sharrar A.M."/>
            <person name="Flood B.E."/>
            <person name="Bailey J.V."/>
            <person name="Jones D.S."/>
            <person name="Biddanda B."/>
            <person name="Ruberg S.A."/>
            <person name="Marcus D.N."/>
            <person name="Dick G.J."/>
        </authorList>
    </citation>
    <scope>NUCLEOTIDE SEQUENCE [LARGE SCALE GENOMIC DNA]</scope>
    <source>
        <strain evidence="3">A7</strain>
    </source>
</reference>
<protein>
    <recommendedName>
        <fullName evidence="2">Glycine zipper domain-containing protein</fullName>
    </recommendedName>
</protein>
<dbReference type="Proteomes" id="UP000192505">
    <property type="component" value="Unassembled WGS sequence"/>
</dbReference>
<dbReference type="InterPro" id="IPR039567">
    <property type="entry name" value="Gly-zipper"/>
</dbReference>
<dbReference type="EMBL" id="MTEI01000024">
    <property type="protein sequence ID" value="OQW86021.1"/>
    <property type="molecule type" value="Genomic_DNA"/>
</dbReference>
<comment type="caution">
    <text evidence="3">The sequence shown here is derived from an EMBL/GenBank/DDBJ whole genome shotgun (WGS) entry which is preliminary data.</text>
</comment>
<sequence>MRVLTIIGATSIAIVLAGCASNISTQTYSVGSVGQVNRTVSGTVVSAREVDVSGTTGVGGGAGSVAGAVVGSAAGGSNSRGNIVGAIGGAIIGGLAGSAIEANATKQKGMEYVVETENGNLMTIVQGIEPIFLQQQKVLVLYGSPSRLIADPRANK</sequence>
<proteinExistence type="predicted"/>
<organism evidence="3 4">
    <name type="scientific">Rhodoferax ferrireducens</name>
    <dbReference type="NCBI Taxonomy" id="192843"/>
    <lineage>
        <taxon>Bacteria</taxon>
        <taxon>Pseudomonadati</taxon>
        <taxon>Pseudomonadota</taxon>
        <taxon>Betaproteobacteria</taxon>
        <taxon>Burkholderiales</taxon>
        <taxon>Comamonadaceae</taxon>
        <taxon>Rhodoferax</taxon>
    </lineage>
</organism>
<evidence type="ECO:0000313" key="3">
    <source>
        <dbReference type="EMBL" id="OQW86021.1"/>
    </source>
</evidence>
<feature type="signal peptide" evidence="1">
    <location>
        <begin position="1"/>
        <end position="20"/>
    </location>
</feature>
<dbReference type="AlphaFoldDB" id="A0A1W9KPI1"/>
<keyword evidence="1" id="KW-0732">Signal</keyword>
<dbReference type="Pfam" id="PF13488">
    <property type="entry name" value="Gly-zipper_Omp"/>
    <property type="match status" value="1"/>
</dbReference>